<dbReference type="InterPro" id="IPR052940">
    <property type="entry name" value="Carb_Esterase_6"/>
</dbReference>
<evidence type="ECO:0000256" key="1">
    <source>
        <dbReference type="ARBA" id="ARBA00022801"/>
    </source>
</evidence>
<evidence type="ECO:0000313" key="4">
    <source>
        <dbReference type="Proteomes" id="UP000722336"/>
    </source>
</evidence>
<dbReference type="RefSeq" id="WP_218443482.1">
    <property type="nucleotide sequence ID" value="NZ_JAGSPA010000001.1"/>
</dbReference>
<dbReference type="Pfam" id="PF03629">
    <property type="entry name" value="SASA"/>
    <property type="match status" value="1"/>
</dbReference>
<dbReference type="PANTHER" id="PTHR31988">
    <property type="entry name" value="ESTERASE, PUTATIVE (DUF303)-RELATED"/>
    <property type="match status" value="1"/>
</dbReference>
<sequence length="713" mass="72100">MTITIHNVVHGNAEVTSYNPADVAGAVLVVCGGHYKNVDGGVTGATVDGSTIFVAGVAKNDSASQVTAGIFYLPSPGTSAVDVSILRGNTSGSRPCFTILTLGGVDVDALGGGVPFATAVSNPGDSGTELTTALTGLAEDSKTLSFYVQFDDDEDPQPMDGQQVLAADRVYTMDYRVGAADVGAGGDAQQGWSPIRVARAAMAMTAFPVAAAPPADQINVANETATGTIVRSDPVTRRGTVALAGSYVGNPPAIEYRLVDDDDGNGGPGGAALAGHDWQVLVAAPTGGTFSANVSNVPEGGGRAIAGTYRAEVRFSNDISVTGTTGGFGVGPVLALAGQSNMQRWTGTYGDPPALTVLGGLKQNGSASAADPVVGNGAIAFVNAFTKATGMPLTLMPRAVAGTAISAWNGDDPADPAPNYNQLRVFGGNAGIIGVLWNQGEADDELGGPAYRTALANLGRNLRRDLGRADVRLIAVPVLYPSNAGKDKSGLRAVRQAQYEFIADDPQNFVTAHSPDLTANMIDGLHLDGPGYAVMGTRAGLAVANILGGAGVVDAGPEIAATSRISTTQTDVTFAHAAGSALSPAGGATGFGVSVDGFASVLAISDVTVTDGDTVRLTHAAAGAGVRSVRYMAGAPDPNAALVDDAGFAAEPEYVGVSEAAVPVAAIAPASLRMSIATRGARVAARGTGLPRSRTGRVLRPERDRRTLRIFGS</sequence>
<dbReference type="PANTHER" id="PTHR31988:SF19">
    <property type="entry name" value="9-O-ACETYL-N-ACETYLNEURAMINIC ACID DEACETYLASE-RELATED"/>
    <property type="match status" value="1"/>
</dbReference>
<accession>A0ABS6SBA7</accession>
<organism evidence="3 4">
    <name type="scientific">Pacificimonas pallii</name>
    <dbReference type="NCBI Taxonomy" id="2827236"/>
    <lineage>
        <taxon>Bacteria</taxon>
        <taxon>Pseudomonadati</taxon>
        <taxon>Pseudomonadota</taxon>
        <taxon>Alphaproteobacteria</taxon>
        <taxon>Sphingomonadales</taxon>
        <taxon>Sphingosinicellaceae</taxon>
        <taxon>Pacificimonas</taxon>
    </lineage>
</organism>
<evidence type="ECO:0000313" key="3">
    <source>
        <dbReference type="EMBL" id="MBV7255211.1"/>
    </source>
</evidence>
<protein>
    <recommendedName>
        <fullName evidence="2">Sialate O-acetylesterase domain-containing protein</fullName>
    </recommendedName>
</protein>
<feature type="domain" description="Sialate O-acetylesterase" evidence="2">
    <location>
        <begin position="378"/>
        <end position="539"/>
    </location>
</feature>
<dbReference type="Proteomes" id="UP000722336">
    <property type="component" value="Unassembled WGS sequence"/>
</dbReference>
<evidence type="ECO:0000259" key="2">
    <source>
        <dbReference type="Pfam" id="PF03629"/>
    </source>
</evidence>
<reference evidence="3 4" key="1">
    <citation type="submission" date="2021-04" db="EMBL/GenBank/DDBJ databases">
        <authorList>
            <person name="Pira H."/>
            <person name="Risdian C."/>
            <person name="Wink J."/>
        </authorList>
    </citation>
    <scope>NUCLEOTIDE SEQUENCE [LARGE SCALE GENOMIC DNA]</scope>
    <source>
        <strain evidence="3 4">WHA3</strain>
    </source>
</reference>
<keyword evidence="4" id="KW-1185">Reference proteome</keyword>
<comment type="caution">
    <text evidence="3">The sequence shown here is derived from an EMBL/GenBank/DDBJ whole genome shotgun (WGS) entry which is preliminary data.</text>
</comment>
<gene>
    <name evidence="3" type="ORF">KCG44_00280</name>
</gene>
<keyword evidence="1" id="KW-0378">Hydrolase</keyword>
<proteinExistence type="predicted"/>
<dbReference type="InterPro" id="IPR005181">
    <property type="entry name" value="SASA"/>
</dbReference>
<name>A0ABS6SBA7_9SPHN</name>
<dbReference type="EMBL" id="JAGSPA010000001">
    <property type="protein sequence ID" value="MBV7255211.1"/>
    <property type="molecule type" value="Genomic_DNA"/>
</dbReference>